<sequence length="208" mass="23477">MNGSYRHSYLDFLKSIPGFFGIRFDSAPTYHMEGIVGEVEIRRYAPALIARVFSIGEHRVAVAAARGKLVDYIDGENDSRERMGVKSPLFQIYGKSRLFNAPIRKRESPDGWTAAYFLSNSMALASAPLPDDPAITILRIPEALVAILRYRGNDTWQHRDVARRDLLDILSGSKWVADDKAYWAVYDQELSVPFLKRNEVHVPVASTC</sequence>
<dbReference type="Proteomes" id="UP001501083">
    <property type="component" value="Unassembled WGS sequence"/>
</dbReference>
<reference evidence="2" key="1">
    <citation type="journal article" date="2019" name="Int. J. Syst. Evol. Microbiol.">
        <title>The Global Catalogue of Microorganisms (GCM) 10K type strain sequencing project: providing services to taxonomists for standard genome sequencing and annotation.</title>
        <authorList>
            <consortium name="The Broad Institute Genomics Platform"/>
            <consortium name="The Broad Institute Genome Sequencing Center for Infectious Disease"/>
            <person name="Wu L."/>
            <person name="Ma J."/>
        </authorList>
    </citation>
    <scope>NUCLEOTIDE SEQUENCE [LARGE SCALE GENOMIC DNA]</scope>
    <source>
        <strain evidence="2">JCM 19212</strain>
    </source>
</reference>
<keyword evidence="2" id="KW-1185">Reference proteome</keyword>
<organism evidence="1 2">
    <name type="scientific">Lysobacter panacisoli</name>
    <dbReference type="NCBI Taxonomy" id="1255263"/>
    <lineage>
        <taxon>Bacteria</taxon>
        <taxon>Pseudomonadati</taxon>
        <taxon>Pseudomonadota</taxon>
        <taxon>Gammaproteobacteria</taxon>
        <taxon>Lysobacterales</taxon>
        <taxon>Lysobacteraceae</taxon>
        <taxon>Lysobacter</taxon>
    </lineage>
</organism>
<dbReference type="SUPFAM" id="SSF55136">
    <property type="entry name" value="Probable bacterial effector-binding domain"/>
    <property type="match status" value="1"/>
</dbReference>
<gene>
    <name evidence="1" type="ORF">GCM10025759_04860</name>
</gene>
<dbReference type="PANTHER" id="PTHR11220:SF1">
    <property type="entry name" value="HEME-BINDING PROTEIN 2"/>
    <property type="match status" value="1"/>
</dbReference>
<proteinExistence type="predicted"/>
<evidence type="ECO:0000313" key="2">
    <source>
        <dbReference type="Proteomes" id="UP001501083"/>
    </source>
</evidence>
<dbReference type="EMBL" id="BAABKY010000001">
    <property type="protein sequence ID" value="GAA5068765.1"/>
    <property type="molecule type" value="Genomic_DNA"/>
</dbReference>
<evidence type="ECO:0000313" key="1">
    <source>
        <dbReference type="EMBL" id="GAA5068765.1"/>
    </source>
</evidence>
<accession>A0ABP9L180</accession>
<protein>
    <submittedName>
        <fullName evidence="1">Heme-binding protein</fullName>
    </submittedName>
</protein>
<dbReference type="Gene3D" id="3.20.80.10">
    <property type="entry name" value="Regulatory factor, effector binding domain"/>
    <property type="match status" value="1"/>
</dbReference>
<dbReference type="PANTHER" id="PTHR11220">
    <property type="entry name" value="HEME-BINDING PROTEIN-RELATED"/>
    <property type="match status" value="1"/>
</dbReference>
<comment type="caution">
    <text evidence="1">The sequence shown here is derived from an EMBL/GenBank/DDBJ whole genome shotgun (WGS) entry which is preliminary data.</text>
</comment>
<dbReference type="RefSeq" id="WP_158982977.1">
    <property type="nucleotide sequence ID" value="NZ_BAABKY010000001.1"/>
</dbReference>
<dbReference type="InterPro" id="IPR011256">
    <property type="entry name" value="Reg_factor_effector_dom_sf"/>
</dbReference>
<name>A0ABP9L180_9GAMM</name>
<dbReference type="InterPro" id="IPR006917">
    <property type="entry name" value="SOUL_heme-bd"/>
</dbReference>
<dbReference type="Pfam" id="PF04832">
    <property type="entry name" value="SOUL"/>
    <property type="match status" value="1"/>
</dbReference>